<dbReference type="OrthoDB" id="5386682at2759"/>
<evidence type="ECO:0000313" key="3">
    <source>
        <dbReference type="Proteomes" id="UP000651452"/>
    </source>
</evidence>
<dbReference type="PANTHER" id="PTHR24148:SF80">
    <property type="entry name" value="HETEROKARYON INCOMPATIBILITY DOMAIN-CONTAINING PROTEIN"/>
    <property type="match status" value="1"/>
</dbReference>
<protein>
    <recommendedName>
        <fullName evidence="1">Heterokaryon incompatibility domain-containing protein</fullName>
    </recommendedName>
</protein>
<feature type="domain" description="Heterokaryon incompatibility" evidence="1">
    <location>
        <begin position="202"/>
        <end position="358"/>
    </location>
</feature>
<dbReference type="EMBL" id="RZGK01000014">
    <property type="protein sequence ID" value="KAF9694256.1"/>
    <property type="molecule type" value="Genomic_DNA"/>
</dbReference>
<sequence>MDIVVRAARGDGVVVTTYCPSRPYLEVQIPENVAKVSRFVIRLTSRDQGFCDDEGRIGQPGFTWFELNVETPSGRNNVPRKCIYQNKAGVPDWQTSVIDSKDDSETYRTLLDEIRPLDIVQLFPRAQFVGWMNFVHNAEIEIHCVTSLPLPEAAAQLRPHYEELGWEGKKIRVLELFPDCENEAICVRFVVVDLLDPRDVRFEALSYCWGQWNSGDSAQVQCLKEDGSTNTVHVSPSLYVALLHLRGSTAVRMLWVDQLCINQTDKAELARQVSIMGHIYSGAERVVVWLGGGDADVERSVDTVNKLISQYLEPSEEELKEGTVVVRLPGVSVDNLPQEEVNRVLSLPWFWRVWVIQEVWLGRERIFMYGHRTLEWDTIRKANAWSKYGSFEVPGQQHTNLPLIWASFAEITQLPTPHNSESRKTSLEDDLLPLIIQGMDLKASDPRDHVYGFLGLFEGNHPESQTIDRLIYPDYHKSVSDVFVDFTIWWILRNKSLGIFSAIQVIKGRTWQTLTCTDSATVPPHDQPASDHPSWAMWYSGKQKWTTESLGRAAGYRVTGDTEPDISLIAWEGLKRKHLKLQGYQLSRIQSVEPYHLKPGSSLEMLQTYNRVFDVSGQRRVYNTPVTEAFNGYKKGWDDPLQHWVAHRHGQYLPAALPCLDKCLFRIEDDVEGLCPAGTKPGDVVAVLYGGPVPYILREMDAKGSYTFIGECYVEAKMKENLLTPFEEAGTARKEFVLI</sequence>
<dbReference type="PANTHER" id="PTHR24148">
    <property type="entry name" value="ANKYRIN REPEAT DOMAIN-CONTAINING PROTEIN 39 HOMOLOG-RELATED"/>
    <property type="match status" value="1"/>
</dbReference>
<dbReference type="AlphaFoldDB" id="A0A8H7J276"/>
<name>A0A8H7J276_9PLEO</name>
<dbReference type="Proteomes" id="UP000651452">
    <property type="component" value="Unassembled WGS sequence"/>
</dbReference>
<dbReference type="Pfam" id="PF06985">
    <property type="entry name" value="HET"/>
    <property type="match status" value="1"/>
</dbReference>
<evidence type="ECO:0000313" key="2">
    <source>
        <dbReference type="EMBL" id="KAF9694256.1"/>
    </source>
</evidence>
<dbReference type="Pfam" id="PF26639">
    <property type="entry name" value="Het-6_barrel"/>
    <property type="match status" value="1"/>
</dbReference>
<comment type="caution">
    <text evidence="2">The sequence shown here is derived from an EMBL/GenBank/DDBJ whole genome shotgun (WGS) entry which is preliminary data.</text>
</comment>
<keyword evidence="3" id="KW-1185">Reference proteome</keyword>
<gene>
    <name evidence="2" type="ORF">EKO04_007792</name>
</gene>
<reference evidence="2" key="2">
    <citation type="submission" date="2020-09" db="EMBL/GenBank/DDBJ databases">
        <title>Reference genome assembly for Australian Ascochyta lentis isolate Al4.</title>
        <authorList>
            <person name="Lee R.C."/>
            <person name="Farfan-Caceres L.M."/>
            <person name="Debler J.W."/>
            <person name="Williams A.H."/>
            <person name="Henares B.M."/>
        </authorList>
    </citation>
    <scope>NUCLEOTIDE SEQUENCE</scope>
    <source>
        <strain evidence="2">Al4</strain>
    </source>
</reference>
<dbReference type="InterPro" id="IPR052895">
    <property type="entry name" value="HetReg/Transcr_Mod"/>
</dbReference>
<organism evidence="2 3">
    <name type="scientific">Ascochyta lentis</name>
    <dbReference type="NCBI Taxonomy" id="205686"/>
    <lineage>
        <taxon>Eukaryota</taxon>
        <taxon>Fungi</taxon>
        <taxon>Dikarya</taxon>
        <taxon>Ascomycota</taxon>
        <taxon>Pezizomycotina</taxon>
        <taxon>Dothideomycetes</taxon>
        <taxon>Pleosporomycetidae</taxon>
        <taxon>Pleosporales</taxon>
        <taxon>Pleosporineae</taxon>
        <taxon>Didymellaceae</taxon>
        <taxon>Ascochyta</taxon>
    </lineage>
</organism>
<dbReference type="InterPro" id="IPR010730">
    <property type="entry name" value="HET"/>
</dbReference>
<proteinExistence type="predicted"/>
<reference evidence="2" key="1">
    <citation type="submission" date="2018-12" db="EMBL/GenBank/DDBJ databases">
        <authorList>
            <person name="Syme R.A."/>
            <person name="Farfan-Caceres L."/>
            <person name="Lichtenzveig J."/>
        </authorList>
    </citation>
    <scope>NUCLEOTIDE SEQUENCE</scope>
    <source>
        <strain evidence="2">Al4</strain>
    </source>
</reference>
<evidence type="ECO:0000259" key="1">
    <source>
        <dbReference type="Pfam" id="PF06985"/>
    </source>
</evidence>
<accession>A0A8H7J276</accession>